<comment type="similarity">
    <text evidence="1 4">Belongs to the aldehyde dehydrogenase family.</text>
</comment>
<dbReference type="SUPFAM" id="SSF53720">
    <property type="entry name" value="ALDH-like"/>
    <property type="match status" value="1"/>
</dbReference>
<dbReference type="FunFam" id="3.40.605.10:FF:000005">
    <property type="entry name" value="Succinate-semialdehyde dehydrogenase I"/>
    <property type="match status" value="1"/>
</dbReference>
<dbReference type="EMBL" id="QEXV01000004">
    <property type="protein sequence ID" value="PWE17091.1"/>
    <property type="molecule type" value="Genomic_DNA"/>
</dbReference>
<dbReference type="InterPro" id="IPR016163">
    <property type="entry name" value="Ald_DH_C"/>
</dbReference>
<evidence type="ECO:0000259" key="5">
    <source>
        <dbReference type="Pfam" id="PF00171"/>
    </source>
</evidence>
<name>A0A2U2BSW4_9PROT</name>
<keyword evidence="2 4" id="KW-0560">Oxidoreductase</keyword>
<dbReference type="FunFam" id="3.40.309.10:FF:000004">
    <property type="entry name" value="Succinate-semialdehyde dehydrogenase I"/>
    <property type="match status" value="1"/>
</dbReference>
<dbReference type="Pfam" id="PF00171">
    <property type="entry name" value="Aldedh"/>
    <property type="match status" value="1"/>
</dbReference>
<dbReference type="InterPro" id="IPR050740">
    <property type="entry name" value="Aldehyde_DH_Superfamily"/>
</dbReference>
<dbReference type="PANTHER" id="PTHR43353:SF5">
    <property type="entry name" value="SUCCINATE-SEMIALDEHYDE DEHYDROGENASE, MITOCHONDRIAL"/>
    <property type="match status" value="1"/>
</dbReference>
<organism evidence="6 7">
    <name type="scientific">Marinicauda salina</name>
    <dbReference type="NCBI Taxonomy" id="2135793"/>
    <lineage>
        <taxon>Bacteria</taxon>
        <taxon>Pseudomonadati</taxon>
        <taxon>Pseudomonadota</taxon>
        <taxon>Alphaproteobacteria</taxon>
        <taxon>Maricaulales</taxon>
        <taxon>Maricaulaceae</taxon>
        <taxon>Marinicauda</taxon>
    </lineage>
</organism>
<dbReference type="RefSeq" id="WP_109253315.1">
    <property type="nucleotide sequence ID" value="NZ_QEXV01000004.1"/>
</dbReference>
<evidence type="ECO:0000256" key="1">
    <source>
        <dbReference type="ARBA" id="ARBA00009986"/>
    </source>
</evidence>
<dbReference type="InterPro" id="IPR029510">
    <property type="entry name" value="Ald_DH_CS_GLU"/>
</dbReference>
<feature type="active site" evidence="3">
    <location>
        <position position="265"/>
    </location>
</feature>
<evidence type="ECO:0000256" key="4">
    <source>
        <dbReference type="RuleBase" id="RU003345"/>
    </source>
</evidence>
<sequence length="496" mass="52423">MTAVEATTPTLKDRLNDPELLKTGAFVGGKWIDADTRAEVTNPADNSVIATVADVGETGARQAVAAAAEAFETWKKTSVFERARLVQRWHDLIMEHVADLGTIITAEMGKPLKEARGEVAYGAGFLSVSAEEAKRIHGETLPVPFPGARGWTIRQPVGVVGCITPWNFPSAMITRKCGPALAAGCTMVLKPAPETPLSALALAELARRAGFPDGVFNVVCGDAEKIGPVLTGSDEIAMIGFTGSTEVGKLLMRQAADGVKRVALELGGNAPFIVMDDADVEAAADGVISSKFRAAGQTCVSANRIIAQDAVADKLTEALKARVEKIKVGSGFDEDTQVGPLIHQEAVNRVDQLVRDAESKGAKILAGGRPLDDELGGSFYAPTLIEGGDFKLDLACFEIFGPVASVYRARDEAEILRLANDTPYGLAAYVYTQDIGRVHRISEGLDYGMIGINAPQVGSPTTPFGGVKQSGIGREGGKWGVEEFTELKFVLLGGVE</sequence>
<dbReference type="InterPro" id="IPR016162">
    <property type="entry name" value="Ald_DH_N"/>
</dbReference>
<gene>
    <name evidence="6" type="ORF">DDZ18_10350</name>
</gene>
<evidence type="ECO:0000256" key="2">
    <source>
        <dbReference type="ARBA" id="ARBA00023002"/>
    </source>
</evidence>
<dbReference type="Proteomes" id="UP000245168">
    <property type="component" value="Unassembled WGS sequence"/>
</dbReference>
<dbReference type="PANTHER" id="PTHR43353">
    <property type="entry name" value="SUCCINATE-SEMIALDEHYDE DEHYDROGENASE, MITOCHONDRIAL"/>
    <property type="match status" value="1"/>
</dbReference>
<dbReference type="OrthoDB" id="7168186at2"/>
<evidence type="ECO:0000313" key="6">
    <source>
        <dbReference type="EMBL" id="PWE17091.1"/>
    </source>
</evidence>
<evidence type="ECO:0000256" key="3">
    <source>
        <dbReference type="PROSITE-ProRule" id="PRU10007"/>
    </source>
</evidence>
<dbReference type="InterPro" id="IPR015590">
    <property type="entry name" value="Aldehyde_DH_dom"/>
</dbReference>
<dbReference type="GO" id="GO:0009450">
    <property type="term" value="P:gamma-aminobutyric acid catabolic process"/>
    <property type="evidence" value="ECO:0007669"/>
    <property type="project" value="TreeGrafter"/>
</dbReference>
<dbReference type="InterPro" id="IPR016161">
    <property type="entry name" value="Ald_DH/histidinol_DH"/>
</dbReference>
<proteinExistence type="inferred from homology"/>
<keyword evidence="7" id="KW-1185">Reference proteome</keyword>
<dbReference type="Gene3D" id="3.40.309.10">
    <property type="entry name" value="Aldehyde Dehydrogenase, Chain A, domain 2"/>
    <property type="match status" value="1"/>
</dbReference>
<evidence type="ECO:0000313" key="7">
    <source>
        <dbReference type="Proteomes" id="UP000245168"/>
    </source>
</evidence>
<feature type="domain" description="Aldehyde dehydrogenase" evidence="5">
    <location>
        <begin position="31"/>
        <end position="490"/>
    </location>
</feature>
<comment type="caution">
    <text evidence="6">The sequence shown here is derived from an EMBL/GenBank/DDBJ whole genome shotgun (WGS) entry which is preliminary data.</text>
</comment>
<dbReference type="Gene3D" id="3.40.605.10">
    <property type="entry name" value="Aldehyde Dehydrogenase, Chain A, domain 1"/>
    <property type="match status" value="1"/>
</dbReference>
<protein>
    <submittedName>
        <fullName evidence="6">Succinate-semialdehyde dehydrogenase (NADP(+))</fullName>
    </submittedName>
</protein>
<dbReference type="PROSITE" id="PS00687">
    <property type="entry name" value="ALDEHYDE_DEHYDR_GLU"/>
    <property type="match status" value="1"/>
</dbReference>
<dbReference type="CDD" id="cd07103">
    <property type="entry name" value="ALDH_F5_SSADH_GabD"/>
    <property type="match status" value="1"/>
</dbReference>
<dbReference type="GO" id="GO:0004777">
    <property type="term" value="F:succinate-semialdehyde dehydrogenase (NAD+) activity"/>
    <property type="evidence" value="ECO:0007669"/>
    <property type="project" value="TreeGrafter"/>
</dbReference>
<dbReference type="AlphaFoldDB" id="A0A2U2BSW4"/>
<reference evidence="7" key="1">
    <citation type="submission" date="2018-05" db="EMBL/GenBank/DDBJ databases">
        <authorList>
            <person name="Liu B.-T."/>
        </authorList>
    </citation>
    <scope>NUCLEOTIDE SEQUENCE [LARGE SCALE GENOMIC DNA]</scope>
    <source>
        <strain evidence="7">WD6-1</strain>
    </source>
</reference>
<accession>A0A2U2BSW4</accession>